<organism evidence="2 3">
    <name type="scientific">Piptocephalis cylindrospora</name>
    <dbReference type="NCBI Taxonomy" id="1907219"/>
    <lineage>
        <taxon>Eukaryota</taxon>
        <taxon>Fungi</taxon>
        <taxon>Fungi incertae sedis</taxon>
        <taxon>Zoopagomycota</taxon>
        <taxon>Zoopagomycotina</taxon>
        <taxon>Zoopagomycetes</taxon>
        <taxon>Zoopagales</taxon>
        <taxon>Piptocephalidaceae</taxon>
        <taxon>Piptocephalis</taxon>
    </lineage>
</organism>
<protein>
    <submittedName>
        <fullName evidence="2">Uncharacterized protein</fullName>
    </submittedName>
</protein>
<accession>A0A4P9Y4C8</accession>
<keyword evidence="1" id="KW-0732">Signal</keyword>
<evidence type="ECO:0000313" key="2">
    <source>
        <dbReference type="EMBL" id="RKP13765.1"/>
    </source>
</evidence>
<feature type="signal peptide" evidence="1">
    <location>
        <begin position="1"/>
        <end position="20"/>
    </location>
</feature>
<dbReference type="AlphaFoldDB" id="A0A4P9Y4C8"/>
<evidence type="ECO:0000256" key="1">
    <source>
        <dbReference type="SAM" id="SignalP"/>
    </source>
</evidence>
<name>A0A4P9Y4C8_9FUNG</name>
<feature type="chain" id="PRO_5020916346" evidence="1">
    <location>
        <begin position="21"/>
        <end position="108"/>
    </location>
</feature>
<sequence>MQLPTTLVLLGLLAAASSMAAPSYDENRQEASYPEQHASYPEHYASYPEHHASYPDYHASYPNDNSENHLVRRRVGRRLMAKIRAMAARRRAAKAAAAKPPSPAAAAT</sequence>
<dbReference type="Proteomes" id="UP000267251">
    <property type="component" value="Unassembled WGS sequence"/>
</dbReference>
<dbReference type="EMBL" id="KZ987947">
    <property type="protein sequence ID" value="RKP13765.1"/>
    <property type="molecule type" value="Genomic_DNA"/>
</dbReference>
<proteinExistence type="predicted"/>
<evidence type="ECO:0000313" key="3">
    <source>
        <dbReference type="Proteomes" id="UP000267251"/>
    </source>
</evidence>
<gene>
    <name evidence="2" type="ORF">BJ684DRAFT_15863</name>
</gene>
<reference evidence="3" key="1">
    <citation type="journal article" date="2018" name="Nat. Microbiol.">
        <title>Leveraging single-cell genomics to expand the fungal tree of life.</title>
        <authorList>
            <person name="Ahrendt S.R."/>
            <person name="Quandt C.A."/>
            <person name="Ciobanu D."/>
            <person name="Clum A."/>
            <person name="Salamov A."/>
            <person name="Andreopoulos B."/>
            <person name="Cheng J.F."/>
            <person name="Woyke T."/>
            <person name="Pelin A."/>
            <person name="Henrissat B."/>
            <person name="Reynolds N.K."/>
            <person name="Benny G.L."/>
            <person name="Smith M.E."/>
            <person name="James T.Y."/>
            <person name="Grigoriev I.V."/>
        </authorList>
    </citation>
    <scope>NUCLEOTIDE SEQUENCE [LARGE SCALE GENOMIC DNA]</scope>
</reference>
<keyword evidence="3" id="KW-1185">Reference proteome</keyword>